<comment type="caution">
    <text evidence="2">The sequence shown here is derived from an EMBL/GenBank/DDBJ whole genome shotgun (WGS) entry which is preliminary data.</text>
</comment>
<sequence>MRSDLNTIEHVRKWLADNNKTQVWLAAEMDSAPSLISQLFSGSRKLQPGHIERFSEITGMTISELASSSNESSNNLVYSLRGHISNENSERALRQLLLDAEHFVQLLNK</sequence>
<feature type="domain" description="HTH cro/C1-type" evidence="1">
    <location>
        <begin position="11"/>
        <end position="65"/>
    </location>
</feature>
<dbReference type="InterPro" id="IPR001387">
    <property type="entry name" value="Cro/C1-type_HTH"/>
</dbReference>
<dbReference type="GO" id="GO:0003677">
    <property type="term" value="F:DNA binding"/>
    <property type="evidence" value="ECO:0007669"/>
    <property type="project" value="InterPro"/>
</dbReference>
<accession>A0A9D2F6C8</accession>
<dbReference type="Proteomes" id="UP000824063">
    <property type="component" value="Unassembled WGS sequence"/>
</dbReference>
<proteinExistence type="predicted"/>
<organism evidence="2 3">
    <name type="scientific">Candidatus Enterococcus avicola</name>
    <dbReference type="NCBI Taxonomy" id="2838561"/>
    <lineage>
        <taxon>Bacteria</taxon>
        <taxon>Bacillati</taxon>
        <taxon>Bacillota</taxon>
        <taxon>Bacilli</taxon>
        <taxon>Lactobacillales</taxon>
        <taxon>Enterococcaceae</taxon>
        <taxon>Enterococcus</taxon>
    </lineage>
</organism>
<gene>
    <name evidence="2" type="ORF">IAA20_01495</name>
</gene>
<dbReference type="Gene3D" id="1.10.260.40">
    <property type="entry name" value="lambda repressor-like DNA-binding domains"/>
    <property type="match status" value="1"/>
</dbReference>
<dbReference type="EMBL" id="DXBN01000036">
    <property type="protein sequence ID" value="HIZ52606.1"/>
    <property type="molecule type" value="Genomic_DNA"/>
</dbReference>
<evidence type="ECO:0000313" key="2">
    <source>
        <dbReference type="EMBL" id="HIZ52606.1"/>
    </source>
</evidence>
<evidence type="ECO:0000259" key="1">
    <source>
        <dbReference type="PROSITE" id="PS50943"/>
    </source>
</evidence>
<reference evidence="2" key="1">
    <citation type="journal article" date="2021" name="PeerJ">
        <title>Extensive microbial diversity within the chicken gut microbiome revealed by metagenomics and culture.</title>
        <authorList>
            <person name="Gilroy R."/>
            <person name="Ravi A."/>
            <person name="Getino M."/>
            <person name="Pursley I."/>
            <person name="Horton D.L."/>
            <person name="Alikhan N.F."/>
            <person name="Baker D."/>
            <person name="Gharbi K."/>
            <person name="Hall N."/>
            <person name="Watson M."/>
            <person name="Adriaenssens E.M."/>
            <person name="Foster-Nyarko E."/>
            <person name="Jarju S."/>
            <person name="Secka A."/>
            <person name="Antonio M."/>
            <person name="Oren A."/>
            <person name="Chaudhuri R.R."/>
            <person name="La Ragione R."/>
            <person name="Hildebrand F."/>
            <person name="Pallen M.J."/>
        </authorList>
    </citation>
    <scope>NUCLEOTIDE SEQUENCE</scope>
    <source>
        <strain evidence="2">CHK172-16539</strain>
    </source>
</reference>
<protein>
    <recommendedName>
        <fullName evidence="1">HTH cro/C1-type domain-containing protein</fullName>
    </recommendedName>
</protein>
<dbReference type="InterPro" id="IPR010982">
    <property type="entry name" value="Lambda_DNA-bd_dom_sf"/>
</dbReference>
<dbReference type="SUPFAM" id="SSF47413">
    <property type="entry name" value="lambda repressor-like DNA-binding domains"/>
    <property type="match status" value="1"/>
</dbReference>
<dbReference type="PROSITE" id="PS50943">
    <property type="entry name" value="HTH_CROC1"/>
    <property type="match status" value="1"/>
</dbReference>
<reference evidence="2" key="2">
    <citation type="submission" date="2021-04" db="EMBL/GenBank/DDBJ databases">
        <authorList>
            <person name="Gilroy R."/>
        </authorList>
    </citation>
    <scope>NUCLEOTIDE SEQUENCE</scope>
    <source>
        <strain evidence="2">CHK172-16539</strain>
    </source>
</reference>
<dbReference type="AlphaFoldDB" id="A0A9D2F6C8"/>
<evidence type="ECO:0000313" key="3">
    <source>
        <dbReference type="Proteomes" id="UP000824063"/>
    </source>
</evidence>
<name>A0A9D2F6C8_9ENTE</name>